<evidence type="ECO:0000313" key="1">
    <source>
        <dbReference type="EMBL" id="TWJ03236.1"/>
    </source>
</evidence>
<name>A0A562UBT2_9SPHI</name>
<protein>
    <submittedName>
        <fullName evidence="1">Uncharacterized protein</fullName>
    </submittedName>
</protein>
<dbReference type="RefSeq" id="WP_144909792.1">
    <property type="nucleotide sequence ID" value="NZ_VLLI01000002.1"/>
</dbReference>
<evidence type="ECO:0000313" key="2">
    <source>
        <dbReference type="Proteomes" id="UP000317010"/>
    </source>
</evidence>
<keyword evidence="2" id="KW-1185">Reference proteome</keyword>
<dbReference type="EMBL" id="VLLI01000002">
    <property type="protein sequence ID" value="TWJ03236.1"/>
    <property type="molecule type" value="Genomic_DNA"/>
</dbReference>
<organism evidence="1 2">
    <name type="scientific">Mucilaginibacter frigoritolerans</name>
    <dbReference type="NCBI Taxonomy" id="652788"/>
    <lineage>
        <taxon>Bacteria</taxon>
        <taxon>Pseudomonadati</taxon>
        <taxon>Bacteroidota</taxon>
        <taxon>Sphingobacteriia</taxon>
        <taxon>Sphingobacteriales</taxon>
        <taxon>Sphingobacteriaceae</taxon>
        <taxon>Mucilaginibacter</taxon>
    </lineage>
</organism>
<comment type="caution">
    <text evidence="1">The sequence shown here is derived from an EMBL/GenBank/DDBJ whole genome shotgun (WGS) entry which is preliminary data.</text>
</comment>
<sequence length="238" mass="28103">MKELSKNWFIEGSIDFEYKKYILLDYLQEINRHFDKSKLYPNLTDLIFHYNNLLYFKKNKTMLQQAFPQRLTKADIDAVKLTYQKIVDDDSSMREIESIINFALQKMDPAIQTGKEIYDFVESRLNIDPVGIVPLLPYHGYFSLRNGNIRTNQVYEFQITLFENKDDKYRGINIIFIDTYEESITLTPETIKLDLIRRNQYLPNPAVYYVHSDIAFPLEQTLLPVAKRSLVKYISNAA</sequence>
<dbReference type="AlphaFoldDB" id="A0A562UBT2"/>
<dbReference type="Proteomes" id="UP000317010">
    <property type="component" value="Unassembled WGS sequence"/>
</dbReference>
<reference evidence="1 2" key="1">
    <citation type="submission" date="2019-07" db="EMBL/GenBank/DDBJ databases">
        <title>Genomic Encyclopedia of Archaeal and Bacterial Type Strains, Phase II (KMG-II): from individual species to whole genera.</title>
        <authorList>
            <person name="Goeker M."/>
        </authorList>
    </citation>
    <scope>NUCLEOTIDE SEQUENCE [LARGE SCALE GENOMIC DNA]</scope>
    <source>
        <strain evidence="1 2">ATCC BAA-1854</strain>
    </source>
</reference>
<gene>
    <name evidence="1" type="ORF">JN11_00773</name>
</gene>
<accession>A0A562UBT2</accession>
<proteinExistence type="predicted"/>
<dbReference type="OrthoDB" id="1523307at2"/>